<dbReference type="Proteomes" id="UP001171111">
    <property type="component" value="Unassembled WGS sequence"/>
</dbReference>
<name>A0ABT8T927_9BACT</name>
<keyword evidence="1 3" id="KW-0808">Transferase</keyword>
<gene>
    <name evidence="1 3" type="primary">tmk</name>
    <name evidence="3" type="ORF">Q2362_03900</name>
</gene>
<evidence type="ECO:0000313" key="3">
    <source>
        <dbReference type="EMBL" id="MDO2409243.1"/>
    </source>
</evidence>
<dbReference type="SUPFAM" id="SSF52540">
    <property type="entry name" value="P-loop containing nucleoside triphosphate hydrolases"/>
    <property type="match status" value="1"/>
</dbReference>
<accession>A0ABT8T927</accession>
<dbReference type="InterPro" id="IPR018094">
    <property type="entry name" value="Thymidylate_kinase"/>
</dbReference>
<dbReference type="Pfam" id="PF02223">
    <property type="entry name" value="Thymidylate_kin"/>
    <property type="match status" value="1"/>
</dbReference>
<keyword evidence="1" id="KW-0547">Nucleotide-binding</keyword>
<dbReference type="NCBIfam" id="TIGR00041">
    <property type="entry name" value="DTMP_kinase"/>
    <property type="match status" value="1"/>
</dbReference>
<dbReference type="EMBL" id="JAULJQ010000004">
    <property type="protein sequence ID" value="MDO2409243.1"/>
    <property type="molecule type" value="Genomic_DNA"/>
</dbReference>
<dbReference type="Gene3D" id="3.40.50.300">
    <property type="entry name" value="P-loop containing nucleotide triphosphate hydrolases"/>
    <property type="match status" value="1"/>
</dbReference>
<dbReference type="InterPro" id="IPR027417">
    <property type="entry name" value="P-loop_NTPase"/>
</dbReference>
<dbReference type="CDD" id="cd01672">
    <property type="entry name" value="TMPK"/>
    <property type="match status" value="1"/>
</dbReference>
<keyword evidence="1" id="KW-0067">ATP-binding</keyword>
<proteinExistence type="inferred from homology"/>
<dbReference type="GO" id="GO:0004798">
    <property type="term" value="F:dTMP kinase activity"/>
    <property type="evidence" value="ECO:0007669"/>
    <property type="project" value="UniProtKB-EC"/>
</dbReference>
<comment type="caution">
    <text evidence="3">The sequence shown here is derived from an EMBL/GenBank/DDBJ whole genome shotgun (WGS) entry which is preliminary data.</text>
</comment>
<dbReference type="InterPro" id="IPR039430">
    <property type="entry name" value="Thymidylate_kin-like_dom"/>
</dbReference>
<keyword evidence="4" id="KW-1185">Reference proteome</keyword>
<keyword evidence="1 3" id="KW-0418">Kinase</keyword>
<comment type="similarity">
    <text evidence="1">Belongs to the thymidylate kinase family.</text>
</comment>
<evidence type="ECO:0000259" key="2">
    <source>
        <dbReference type="Pfam" id="PF02223"/>
    </source>
</evidence>
<sequence>MIVYFEGIDGVGKSTQIALLKEQFKDAIATCEPGGTELGKKLREMIFKGKICSKTELFLFLADRAQHYASVLAPNKNALVLSDRGFVSGIAYGADSAPIDELVYLNKFALNNDFEAKFVFFKADEKLIHERLMKRANSDSIEKRGIEYLMRVQDYMEIVLKDLELNYIEINANDEISAINAKIVDFIKADL</sequence>
<feature type="binding site" evidence="1">
    <location>
        <begin position="7"/>
        <end position="14"/>
    </location>
    <ligand>
        <name>ATP</name>
        <dbReference type="ChEBI" id="CHEBI:30616"/>
    </ligand>
</feature>
<evidence type="ECO:0000313" key="4">
    <source>
        <dbReference type="Proteomes" id="UP001171111"/>
    </source>
</evidence>
<feature type="domain" description="Thymidylate kinase-like" evidence="2">
    <location>
        <begin position="5"/>
        <end position="183"/>
    </location>
</feature>
<dbReference type="RefSeq" id="WP_302244103.1">
    <property type="nucleotide sequence ID" value="NZ_JAULJQ010000004.1"/>
</dbReference>
<dbReference type="EC" id="2.7.4.9" evidence="1"/>
<reference evidence="3 4" key="1">
    <citation type="submission" date="2023-06" db="EMBL/GenBank/DDBJ databases">
        <title>Campylobacter magnum sp. nov., isolated from cecal contents of domestic pigs (Sus scrofa domesticus).</title>
        <authorList>
            <person name="Papic B."/>
            <person name="Gruntar I."/>
        </authorList>
    </citation>
    <scope>NUCLEOTIDE SEQUENCE [LARGE SCALE GENOMIC DNA]</scope>
    <source>
        <strain evidence="4">34484-21</strain>
    </source>
</reference>
<protein>
    <recommendedName>
        <fullName evidence="1">Thymidylate kinase</fullName>
        <ecNumber evidence="1">2.7.4.9</ecNumber>
    </recommendedName>
    <alternativeName>
        <fullName evidence="1">dTMP kinase</fullName>
    </alternativeName>
</protein>
<dbReference type="HAMAP" id="MF_00165">
    <property type="entry name" value="Thymidylate_kinase"/>
    <property type="match status" value="1"/>
</dbReference>
<organism evidence="3 4">
    <name type="scientific">Campylobacter magnus</name>
    <dbReference type="NCBI Taxonomy" id="3026462"/>
    <lineage>
        <taxon>Bacteria</taxon>
        <taxon>Pseudomonadati</taxon>
        <taxon>Campylobacterota</taxon>
        <taxon>Epsilonproteobacteria</taxon>
        <taxon>Campylobacterales</taxon>
        <taxon>Campylobacteraceae</taxon>
        <taxon>Campylobacter</taxon>
    </lineage>
</organism>
<comment type="catalytic activity">
    <reaction evidence="1">
        <text>dTMP + ATP = dTDP + ADP</text>
        <dbReference type="Rhea" id="RHEA:13517"/>
        <dbReference type="ChEBI" id="CHEBI:30616"/>
        <dbReference type="ChEBI" id="CHEBI:58369"/>
        <dbReference type="ChEBI" id="CHEBI:63528"/>
        <dbReference type="ChEBI" id="CHEBI:456216"/>
        <dbReference type="EC" id="2.7.4.9"/>
    </reaction>
</comment>
<keyword evidence="1" id="KW-0545">Nucleotide biosynthesis</keyword>
<comment type="function">
    <text evidence="1">Phosphorylation of dTMP to form dTDP in both de novo and salvage pathways of dTTP synthesis.</text>
</comment>
<evidence type="ECO:0000256" key="1">
    <source>
        <dbReference type="HAMAP-Rule" id="MF_00165"/>
    </source>
</evidence>